<evidence type="ECO:0000313" key="4">
    <source>
        <dbReference type="Proteomes" id="UP001313282"/>
    </source>
</evidence>
<comment type="caution">
    <text evidence="3">The sequence shown here is derived from an EMBL/GenBank/DDBJ whole genome shotgun (WGS) entry which is preliminary data.</text>
</comment>
<dbReference type="AlphaFoldDB" id="A0AAN8NE15"/>
<proteinExistence type="predicted"/>
<organism evidence="3 4">
    <name type="scientific">Orbilia javanica</name>
    <dbReference type="NCBI Taxonomy" id="47235"/>
    <lineage>
        <taxon>Eukaryota</taxon>
        <taxon>Fungi</taxon>
        <taxon>Dikarya</taxon>
        <taxon>Ascomycota</taxon>
        <taxon>Pezizomycotina</taxon>
        <taxon>Orbiliomycetes</taxon>
        <taxon>Orbiliales</taxon>
        <taxon>Orbiliaceae</taxon>
        <taxon>Orbilia</taxon>
    </lineage>
</organism>
<protein>
    <submittedName>
        <fullName evidence="3">Uncharacterized protein</fullName>
    </submittedName>
</protein>
<evidence type="ECO:0000313" key="3">
    <source>
        <dbReference type="EMBL" id="KAK6357234.1"/>
    </source>
</evidence>
<evidence type="ECO:0000256" key="2">
    <source>
        <dbReference type="SAM" id="MobiDB-lite"/>
    </source>
</evidence>
<keyword evidence="4" id="KW-1185">Reference proteome</keyword>
<name>A0AAN8NE15_9PEZI</name>
<gene>
    <name evidence="3" type="ORF">TWF718_001557</name>
</gene>
<reference evidence="3 4" key="1">
    <citation type="submission" date="2019-10" db="EMBL/GenBank/DDBJ databases">
        <authorList>
            <person name="Palmer J.M."/>
        </authorList>
    </citation>
    <scope>NUCLEOTIDE SEQUENCE [LARGE SCALE GENOMIC DNA]</scope>
    <source>
        <strain evidence="3 4">TWF718</strain>
    </source>
</reference>
<feature type="region of interest" description="Disordered" evidence="2">
    <location>
        <begin position="190"/>
        <end position="232"/>
    </location>
</feature>
<dbReference type="Proteomes" id="UP001313282">
    <property type="component" value="Unassembled WGS sequence"/>
</dbReference>
<sequence length="232" mass="26004">MSDQDREAMVICNNLLLDTYKSYNGATLRRSLMKVEQDLDSLKKIYNDLYISSQELLEKERNDRRRVEQENSTLLQELQISRQRESILQKSYEAVLNTNLILHNSHQGLFQELSSLQSFSSGETGLQTEQLANMPNQQQDLGLSETSQVAEPLPNAPNFGLAISFAPQFTQTEIPAAMDFPPLLEQTPSLGSYYTTSTETTPTITDESPSPTSGSTTPQSFFHPVMPPTIAH</sequence>
<dbReference type="EMBL" id="JAVHNR010000001">
    <property type="protein sequence ID" value="KAK6357234.1"/>
    <property type="molecule type" value="Genomic_DNA"/>
</dbReference>
<evidence type="ECO:0000256" key="1">
    <source>
        <dbReference type="SAM" id="Coils"/>
    </source>
</evidence>
<feature type="coiled-coil region" evidence="1">
    <location>
        <begin position="50"/>
        <end position="84"/>
    </location>
</feature>
<feature type="compositionally biased region" description="Low complexity" evidence="2">
    <location>
        <begin position="192"/>
        <end position="220"/>
    </location>
</feature>
<accession>A0AAN8NE15</accession>
<keyword evidence="1" id="KW-0175">Coiled coil</keyword>